<dbReference type="NCBIfam" id="TIGR00447">
    <property type="entry name" value="pth"/>
    <property type="match status" value="1"/>
</dbReference>
<dbReference type="SUPFAM" id="SSF53178">
    <property type="entry name" value="Peptidyl-tRNA hydrolase-like"/>
    <property type="match status" value="1"/>
</dbReference>
<dbReference type="GO" id="GO:0005737">
    <property type="term" value="C:cytoplasm"/>
    <property type="evidence" value="ECO:0007669"/>
    <property type="project" value="UniProtKB-SubCell"/>
</dbReference>
<keyword evidence="7" id="KW-0963">Cytoplasm</keyword>
<evidence type="ECO:0000256" key="9">
    <source>
        <dbReference type="RuleBase" id="RU004320"/>
    </source>
</evidence>
<keyword evidence="11" id="KW-1185">Reference proteome</keyword>
<evidence type="ECO:0000256" key="7">
    <source>
        <dbReference type="HAMAP-Rule" id="MF_00083"/>
    </source>
</evidence>
<evidence type="ECO:0000313" key="10">
    <source>
        <dbReference type="EMBL" id="SKA92547.1"/>
    </source>
</evidence>
<dbReference type="EMBL" id="FUYB01000022">
    <property type="protein sequence ID" value="SKA92547.1"/>
    <property type="molecule type" value="Genomic_DNA"/>
</dbReference>
<feature type="binding site" evidence="7">
    <location>
        <position position="71"/>
    </location>
    <ligand>
        <name>tRNA</name>
        <dbReference type="ChEBI" id="CHEBI:17843"/>
    </ligand>
</feature>
<dbReference type="RefSeq" id="WP_078923833.1">
    <property type="nucleotide sequence ID" value="NZ_FUYB01000022.1"/>
</dbReference>
<protein>
    <recommendedName>
        <fullName evidence="6 7">Peptidyl-tRNA hydrolase</fullName>
        <shortName evidence="7">Pth</shortName>
        <ecNumber evidence="1 7">3.1.1.29</ecNumber>
    </recommendedName>
</protein>
<keyword evidence="2 7" id="KW-0820">tRNA-binding</keyword>
<gene>
    <name evidence="7" type="primary">pth</name>
    <name evidence="10" type="ORF">SAMN02745130_03392</name>
</gene>
<dbReference type="HAMAP" id="MF_00083">
    <property type="entry name" value="Pept_tRNA_hydro_bact"/>
    <property type="match status" value="1"/>
</dbReference>
<evidence type="ECO:0000313" key="11">
    <source>
        <dbReference type="Proteomes" id="UP000190460"/>
    </source>
</evidence>
<feature type="site" description="Stabilizes the basic form of H active site to accept a proton" evidence="7">
    <location>
        <position position="96"/>
    </location>
</feature>
<dbReference type="STRING" id="92487.SAMN02745130_03392"/>
<accession>A0A1T4XSL9</accession>
<evidence type="ECO:0000256" key="8">
    <source>
        <dbReference type="RuleBase" id="RU000673"/>
    </source>
</evidence>
<comment type="similarity">
    <text evidence="5 7 9">Belongs to the PTH family.</text>
</comment>
<keyword evidence="3 7" id="KW-0378">Hydrolase</keyword>
<evidence type="ECO:0000256" key="4">
    <source>
        <dbReference type="ARBA" id="ARBA00022884"/>
    </source>
</evidence>
<comment type="function">
    <text evidence="7">Catalyzes the release of premature peptidyl moieties from peptidyl-tRNA molecules trapped in stalled 50S ribosomal subunits, and thus maintains levels of free tRNAs and 50S ribosomes.</text>
</comment>
<dbReference type="AlphaFoldDB" id="A0A1T4XSL9"/>
<keyword evidence="4 7" id="KW-0694">RNA-binding</keyword>
<feature type="binding site" evidence="7">
    <location>
        <position position="69"/>
    </location>
    <ligand>
        <name>tRNA</name>
        <dbReference type="ChEBI" id="CHEBI:17843"/>
    </ligand>
</feature>
<evidence type="ECO:0000256" key="6">
    <source>
        <dbReference type="ARBA" id="ARBA00050038"/>
    </source>
</evidence>
<comment type="subunit">
    <text evidence="7">Monomer.</text>
</comment>
<dbReference type="GO" id="GO:0072344">
    <property type="term" value="P:rescue of stalled ribosome"/>
    <property type="evidence" value="ECO:0007669"/>
    <property type="project" value="UniProtKB-UniRule"/>
</dbReference>
<feature type="active site" description="Proton acceptor" evidence="7">
    <location>
        <position position="23"/>
    </location>
</feature>
<dbReference type="InterPro" id="IPR018171">
    <property type="entry name" value="Pept_tRNA_hydro_CS"/>
</dbReference>
<dbReference type="PROSITE" id="PS01195">
    <property type="entry name" value="PEPT_TRNA_HYDROL_1"/>
    <property type="match status" value="1"/>
</dbReference>
<dbReference type="GO" id="GO:0000049">
    <property type="term" value="F:tRNA binding"/>
    <property type="evidence" value="ECO:0007669"/>
    <property type="project" value="UniProtKB-UniRule"/>
</dbReference>
<name>A0A1T4XSL9_9GAMM</name>
<dbReference type="Gene3D" id="3.40.50.1470">
    <property type="entry name" value="Peptidyl-tRNA hydrolase"/>
    <property type="match status" value="1"/>
</dbReference>
<evidence type="ECO:0000256" key="5">
    <source>
        <dbReference type="ARBA" id="ARBA00038063"/>
    </source>
</evidence>
<comment type="catalytic activity">
    <reaction evidence="7 8">
        <text>an N-acyl-L-alpha-aminoacyl-tRNA + H2O = an N-acyl-L-amino acid + a tRNA + H(+)</text>
        <dbReference type="Rhea" id="RHEA:54448"/>
        <dbReference type="Rhea" id="RHEA-COMP:10123"/>
        <dbReference type="Rhea" id="RHEA-COMP:13883"/>
        <dbReference type="ChEBI" id="CHEBI:15377"/>
        <dbReference type="ChEBI" id="CHEBI:15378"/>
        <dbReference type="ChEBI" id="CHEBI:59874"/>
        <dbReference type="ChEBI" id="CHEBI:78442"/>
        <dbReference type="ChEBI" id="CHEBI:138191"/>
        <dbReference type="EC" id="3.1.1.29"/>
    </reaction>
</comment>
<dbReference type="InterPro" id="IPR001328">
    <property type="entry name" value="Pept_tRNA_hydro"/>
</dbReference>
<dbReference type="PANTHER" id="PTHR17224:SF1">
    <property type="entry name" value="PEPTIDYL-TRNA HYDROLASE"/>
    <property type="match status" value="1"/>
</dbReference>
<proteinExistence type="inferred from homology"/>
<comment type="function">
    <text evidence="7">Hydrolyzes ribosome-free peptidyl-tRNAs (with 1 or more amino acids incorporated), which drop off the ribosome during protein synthesis, or as a result of ribosome stalling.</text>
</comment>
<dbReference type="GO" id="GO:0006515">
    <property type="term" value="P:protein quality control for misfolded or incompletely synthesized proteins"/>
    <property type="evidence" value="ECO:0007669"/>
    <property type="project" value="UniProtKB-UniRule"/>
</dbReference>
<reference evidence="10 11" key="1">
    <citation type="submission" date="2017-02" db="EMBL/GenBank/DDBJ databases">
        <authorList>
            <person name="Peterson S.W."/>
        </authorList>
    </citation>
    <scope>NUCLEOTIDE SEQUENCE [LARGE SCALE GENOMIC DNA]</scope>
    <source>
        <strain evidence="10 11">ATCC 49788</strain>
    </source>
</reference>
<dbReference type="CDD" id="cd00462">
    <property type="entry name" value="PTH"/>
    <property type="match status" value="1"/>
</dbReference>
<organism evidence="10 11">
    <name type="scientific">Thiothrix eikelboomii</name>
    <dbReference type="NCBI Taxonomy" id="92487"/>
    <lineage>
        <taxon>Bacteria</taxon>
        <taxon>Pseudomonadati</taxon>
        <taxon>Pseudomonadota</taxon>
        <taxon>Gammaproteobacteria</taxon>
        <taxon>Thiotrichales</taxon>
        <taxon>Thiotrichaceae</taxon>
        <taxon>Thiothrix</taxon>
    </lineage>
</organism>
<sequence>MAEPIRLIVGLGNPGAQYDKTRHNAGFWFVEELARRYSGQFLTEKRFSGEACRIQIGSESVWLLKPMTFMNRSGLATRQFADFYRIPVQQILVAHDELDLPVGDLRLKLAGGHGGHNGLRDLHAHLGADYWRLRLGIAHPGDRNKVVDYVLSPPTRDEEIAIRLAVDKAADQIALVLAGDLQKAMNELHRK</sequence>
<feature type="site" description="Discriminates between blocked and unblocked aminoacyl-tRNA" evidence="7">
    <location>
        <position position="13"/>
    </location>
</feature>
<dbReference type="EC" id="3.1.1.29" evidence="1 7"/>
<dbReference type="PANTHER" id="PTHR17224">
    <property type="entry name" value="PEPTIDYL-TRNA HYDROLASE"/>
    <property type="match status" value="1"/>
</dbReference>
<evidence type="ECO:0000256" key="2">
    <source>
        <dbReference type="ARBA" id="ARBA00022555"/>
    </source>
</evidence>
<dbReference type="OrthoDB" id="9800507at2"/>
<feature type="binding site" evidence="7">
    <location>
        <position position="18"/>
    </location>
    <ligand>
        <name>tRNA</name>
        <dbReference type="ChEBI" id="CHEBI:17843"/>
    </ligand>
</feature>
<dbReference type="GO" id="GO:0004045">
    <property type="term" value="F:peptidyl-tRNA hydrolase activity"/>
    <property type="evidence" value="ECO:0007669"/>
    <property type="project" value="UniProtKB-UniRule"/>
</dbReference>
<evidence type="ECO:0000256" key="1">
    <source>
        <dbReference type="ARBA" id="ARBA00013260"/>
    </source>
</evidence>
<feature type="binding site" evidence="7">
    <location>
        <position position="117"/>
    </location>
    <ligand>
        <name>tRNA</name>
        <dbReference type="ChEBI" id="CHEBI:17843"/>
    </ligand>
</feature>
<dbReference type="FunFam" id="3.40.50.1470:FF:000001">
    <property type="entry name" value="Peptidyl-tRNA hydrolase"/>
    <property type="match status" value="1"/>
</dbReference>
<dbReference type="Proteomes" id="UP000190460">
    <property type="component" value="Unassembled WGS sequence"/>
</dbReference>
<comment type="subcellular location">
    <subcellularLocation>
        <location evidence="7">Cytoplasm</location>
    </subcellularLocation>
</comment>
<dbReference type="Pfam" id="PF01195">
    <property type="entry name" value="Pept_tRNA_hydro"/>
    <property type="match status" value="1"/>
</dbReference>
<evidence type="ECO:0000256" key="3">
    <source>
        <dbReference type="ARBA" id="ARBA00022801"/>
    </source>
</evidence>
<dbReference type="InterPro" id="IPR036416">
    <property type="entry name" value="Pept_tRNA_hydro_sf"/>
</dbReference>
<dbReference type="PROSITE" id="PS01196">
    <property type="entry name" value="PEPT_TRNA_HYDROL_2"/>
    <property type="match status" value="1"/>
</dbReference>